<evidence type="ECO:0000313" key="1">
    <source>
        <dbReference type="EMBL" id="CUH59255.1"/>
    </source>
</evidence>
<dbReference type="STRING" id="266809.PM03_06935"/>
<evidence type="ECO:0000313" key="2">
    <source>
        <dbReference type="Proteomes" id="UP000051298"/>
    </source>
</evidence>
<dbReference type="Proteomes" id="UP000051298">
    <property type="component" value="Unassembled WGS sequence"/>
</dbReference>
<sequence length="59" mass="6007">MMKAFLIDDSGAMALDWLVLTAALLGLGLAISAVVSSGVDHLSAQAMTGVATQSVVLFK</sequence>
<dbReference type="AlphaFoldDB" id="A0A0P1EWE9"/>
<name>A0A0P1EWE9_9RHOB</name>
<accession>A0A0P1EWE9</accession>
<proteinExistence type="predicted"/>
<dbReference type="EMBL" id="CYRX01000009">
    <property type="protein sequence ID" value="CUH59255.1"/>
    <property type="molecule type" value="Genomic_DNA"/>
</dbReference>
<protein>
    <recommendedName>
        <fullName evidence="3">Flp pilus assembly protein, pilin Flp</fullName>
    </recommendedName>
</protein>
<evidence type="ECO:0008006" key="3">
    <source>
        <dbReference type="Google" id="ProtNLM"/>
    </source>
</evidence>
<gene>
    <name evidence="1" type="ORF">THS5294_00539</name>
</gene>
<organism evidence="1 2">
    <name type="scientific">Thalassobacter stenotrophicus</name>
    <dbReference type="NCBI Taxonomy" id="266809"/>
    <lineage>
        <taxon>Bacteria</taxon>
        <taxon>Pseudomonadati</taxon>
        <taxon>Pseudomonadota</taxon>
        <taxon>Alphaproteobacteria</taxon>
        <taxon>Rhodobacterales</taxon>
        <taxon>Roseobacteraceae</taxon>
        <taxon>Thalassobacter</taxon>
    </lineage>
</organism>
<reference evidence="1 2" key="1">
    <citation type="submission" date="2015-09" db="EMBL/GenBank/DDBJ databases">
        <authorList>
            <consortium name="Swine Surveillance"/>
        </authorList>
    </citation>
    <scope>NUCLEOTIDE SEQUENCE [LARGE SCALE GENOMIC DNA]</scope>
    <source>
        <strain evidence="1 2">CECT 5294</strain>
    </source>
</reference>